<dbReference type="Pfam" id="PF02609">
    <property type="entry name" value="Exonuc_VII_S"/>
    <property type="match status" value="1"/>
</dbReference>
<dbReference type="InterPro" id="IPR037004">
    <property type="entry name" value="Exonuc_VII_ssu_sf"/>
</dbReference>
<name>X7ZMU3_MYCKA</name>
<dbReference type="InterPro" id="IPR003761">
    <property type="entry name" value="Exonuc_VII_S"/>
</dbReference>
<comment type="caution">
    <text evidence="7">The sequence shown here is derived from an EMBL/GenBank/DDBJ whole genome shotgun (WGS) entry which is preliminary data.</text>
</comment>
<evidence type="ECO:0000256" key="2">
    <source>
        <dbReference type="ARBA" id="ARBA00022490"/>
    </source>
</evidence>
<protein>
    <recommendedName>
        <fullName evidence="6">Exodeoxyribonuclease VII small subunit</fullName>
        <ecNumber evidence="6">3.1.11.6</ecNumber>
    </recommendedName>
</protein>
<organism evidence="7 8">
    <name type="scientific">Mycobacterium kansasii 662</name>
    <dbReference type="NCBI Taxonomy" id="1299326"/>
    <lineage>
        <taxon>Bacteria</taxon>
        <taxon>Bacillati</taxon>
        <taxon>Actinomycetota</taxon>
        <taxon>Actinomycetes</taxon>
        <taxon>Mycobacteriales</taxon>
        <taxon>Mycobacteriaceae</taxon>
        <taxon>Mycobacterium</taxon>
    </lineage>
</organism>
<gene>
    <name evidence="7" type="primary">xseB</name>
    <name evidence="7" type="ORF">I545_1781</name>
</gene>
<dbReference type="GO" id="GO:0009318">
    <property type="term" value="C:exodeoxyribonuclease VII complex"/>
    <property type="evidence" value="ECO:0007669"/>
    <property type="project" value="UniProtKB-UniRule"/>
</dbReference>
<sequence length="52" mass="5705">MVRLLEQGGLDLDASLKLWERGEQLAKRCEEHLAGARQRVTDALASGEAPES</sequence>
<dbReference type="AlphaFoldDB" id="X7ZMU3"/>
<dbReference type="PATRIC" id="fig|1299326.3.peg.1713"/>
<dbReference type="PIRSF" id="PIRSF006488">
    <property type="entry name" value="Exonuc_VII_S"/>
    <property type="match status" value="1"/>
</dbReference>
<evidence type="ECO:0000313" key="7">
    <source>
        <dbReference type="EMBL" id="EUA20356.1"/>
    </source>
</evidence>
<keyword evidence="3" id="KW-0540">Nuclease</keyword>
<dbReference type="EMBL" id="JAOA01000002">
    <property type="protein sequence ID" value="EUA20356.1"/>
    <property type="molecule type" value="Genomic_DNA"/>
</dbReference>
<dbReference type="NCBIfam" id="NF002139">
    <property type="entry name" value="PRK00977.1-3"/>
    <property type="match status" value="1"/>
</dbReference>
<dbReference type="Gene3D" id="1.10.287.1040">
    <property type="entry name" value="Exonuclease VII, small subunit"/>
    <property type="match status" value="1"/>
</dbReference>
<evidence type="ECO:0000256" key="4">
    <source>
        <dbReference type="ARBA" id="ARBA00022801"/>
    </source>
</evidence>
<dbReference type="PANTHER" id="PTHR34137">
    <property type="entry name" value="EXODEOXYRIBONUCLEASE 7 SMALL SUBUNIT"/>
    <property type="match status" value="1"/>
</dbReference>
<dbReference type="NCBIfam" id="TIGR01280">
    <property type="entry name" value="xseB"/>
    <property type="match status" value="1"/>
</dbReference>
<dbReference type="GO" id="GO:0005829">
    <property type="term" value="C:cytosol"/>
    <property type="evidence" value="ECO:0007669"/>
    <property type="project" value="TreeGrafter"/>
</dbReference>
<comment type="similarity">
    <text evidence="1">Belongs to the XseB family.</text>
</comment>
<dbReference type="EC" id="3.1.11.6" evidence="6"/>
<evidence type="ECO:0000256" key="1">
    <source>
        <dbReference type="ARBA" id="ARBA00009998"/>
    </source>
</evidence>
<evidence type="ECO:0000313" key="8">
    <source>
        <dbReference type="Proteomes" id="UP000020561"/>
    </source>
</evidence>
<reference evidence="7 8" key="1">
    <citation type="submission" date="2013-12" db="EMBL/GenBank/DDBJ databases">
        <authorList>
            <person name="Brown-Elliot B."/>
            <person name="Wallace R."/>
            <person name="Lenaerts A."/>
            <person name="Ordway D."/>
            <person name="DeGroote M.A."/>
            <person name="Parker T."/>
            <person name="Sizemore C."/>
            <person name="Tallon L.J."/>
            <person name="Sadzewicz L.K."/>
            <person name="Sengamalay N."/>
            <person name="Fraser C.M."/>
            <person name="Hine E."/>
            <person name="Shefchek K.A."/>
            <person name="Das S.P."/>
            <person name="Tettelin H."/>
        </authorList>
    </citation>
    <scope>NUCLEOTIDE SEQUENCE [LARGE SCALE GENOMIC DNA]</scope>
    <source>
        <strain evidence="7 8">662</strain>
    </source>
</reference>
<evidence type="ECO:0000256" key="5">
    <source>
        <dbReference type="ARBA" id="ARBA00022839"/>
    </source>
</evidence>
<dbReference type="Proteomes" id="UP000020561">
    <property type="component" value="Unassembled WGS sequence"/>
</dbReference>
<keyword evidence="5" id="KW-0269">Exonuclease</keyword>
<dbReference type="GO" id="GO:0008855">
    <property type="term" value="F:exodeoxyribonuclease VII activity"/>
    <property type="evidence" value="ECO:0007669"/>
    <property type="project" value="UniProtKB-UniRule"/>
</dbReference>
<accession>X7ZMU3</accession>
<evidence type="ECO:0000256" key="6">
    <source>
        <dbReference type="NCBIfam" id="TIGR01280"/>
    </source>
</evidence>
<keyword evidence="4 7" id="KW-0378">Hydrolase</keyword>
<keyword evidence="2" id="KW-0963">Cytoplasm</keyword>
<proteinExistence type="inferred from homology"/>
<dbReference type="GO" id="GO:0006308">
    <property type="term" value="P:DNA catabolic process"/>
    <property type="evidence" value="ECO:0007669"/>
    <property type="project" value="UniProtKB-UniRule"/>
</dbReference>
<dbReference type="PANTHER" id="PTHR34137:SF1">
    <property type="entry name" value="EXODEOXYRIBONUCLEASE 7 SMALL SUBUNIT"/>
    <property type="match status" value="1"/>
</dbReference>
<dbReference type="SUPFAM" id="SSF116842">
    <property type="entry name" value="XseB-like"/>
    <property type="match status" value="1"/>
</dbReference>
<evidence type="ECO:0000256" key="3">
    <source>
        <dbReference type="ARBA" id="ARBA00022722"/>
    </source>
</evidence>